<gene>
    <name evidence="4" type="primary">LOC108697800</name>
</gene>
<dbReference type="PANTHER" id="PTHR13803:SF43">
    <property type="entry name" value="CIRCULARLY PERMUTATED RAS PROTEIN 1-LIKE"/>
    <property type="match status" value="1"/>
</dbReference>
<dbReference type="InterPro" id="IPR050550">
    <property type="entry name" value="SEC23_SEC24_subfamily"/>
</dbReference>
<proteinExistence type="predicted"/>
<dbReference type="RefSeq" id="XP_041427544.1">
    <property type="nucleotide sequence ID" value="XM_041571610.1"/>
</dbReference>
<dbReference type="KEGG" id="xla:108697800"/>
<organism evidence="3 4">
    <name type="scientific">Xenopus laevis</name>
    <name type="common">African clawed frog</name>
    <dbReference type="NCBI Taxonomy" id="8355"/>
    <lineage>
        <taxon>Eukaryota</taxon>
        <taxon>Metazoa</taxon>
        <taxon>Chordata</taxon>
        <taxon>Craniata</taxon>
        <taxon>Vertebrata</taxon>
        <taxon>Euteleostomi</taxon>
        <taxon>Amphibia</taxon>
        <taxon>Batrachia</taxon>
        <taxon>Anura</taxon>
        <taxon>Pipoidea</taxon>
        <taxon>Pipidae</taxon>
        <taxon>Xenopodinae</taxon>
        <taxon>Xenopus</taxon>
        <taxon>Xenopus</taxon>
    </lineage>
</organism>
<feature type="region of interest" description="Disordered" evidence="1">
    <location>
        <begin position="114"/>
        <end position="153"/>
    </location>
</feature>
<dbReference type="CDD" id="cd00198">
    <property type="entry name" value="vWFA"/>
    <property type="match status" value="1"/>
</dbReference>
<dbReference type="GO" id="GO:0090110">
    <property type="term" value="P:COPII-coated vesicle cargo loading"/>
    <property type="evidence" value="ECO:0000318"/>
    <property type="project" value="GO_Central"/>
</dbReference>
<dbReference type="Gene3D" id="3.40.50.410">
    <property type="entry name" value="von Willebrand factor, type A domain"/>
    <property type="match status" value="1"/>
</dbReference>
<evidence type="ECO:0000259" key="2">
    <source>
        <dbReference type="PROSITE" id="PS50234"/>
    </source>
</evidence>
<dbReference type="GO" id="GO:0006886">
    <property type="term" value="P:intracellular protein transport"/>
    <property type="evidence" value="ECO:0007669"/>
    <property type="project" value="InterPro"/>
</dbReference>
<dbReference type="GO" id="GO:0070971">
    <property type="term" value="C:endoplasmic reticulum exit site"/>
    <property type="evidence" value="ECO:0000318"/>
    <property type="project" value="GO_Central"/>
</dbReference>
<dbReference type="GeneID" id="108697800"/>
<evidence type="ECO:0000256" key="1">
    <source>
        <dbReference type="SAM" id="MobiDB-lite"/>
    </source>
</evidence>
<dbReference type="InterPro" id="IPR036174">
    <property type="entry name" value="Znf_Sec23_Sec24_sf"/>
</dbReference>
<dbReference type="OrthoDB" id="1724672at2759"/>
<accession>A0A8J1LEV0</accession>
<reference evidence="4" key="1">
    <citation type="submission" date="2025-08" db="UniProtKB">
        <authorList>
            <consortium name="RefSeq"/>
        </authorList>
    </citation>
    <scope>IDENTIFICATION</scope>
    <source>
        <strain evidence="4">J_2021</strain>
        <tissue evidence="4">Erythrocytes</tissue>
    </source>
</reference>
<feature type="domain" description="VWFA" evidence="2">
    <location>
        <begin position="379"/>
        <end position="614"/>
    </location>
</feature>
<feature type="region of interest" description="Disordered" evidence="1">
    <location>
        <begin position="201"/>
        <end position="231"/>
    </location>
</feature>
<dbReference type="AlphaFoldDB" id="A0A8J1LEV0"/>
<name>A0A8J1LEV0_XENLA</name>
<dbReference type="Proteomes" id="UP000186698">
    <property type="component" value="Chromosome 7S"/>
</dbReference>
<dbReference type="PROSITE" id="PS50234">
    <property type="entry name" value="VWFA"/>
    <property type="match status" value="1"/>
</dbReference>
<dbReference type="GO" id="GO:0008270">
    <property type="term" value="F:zinc ion binding"/>
    <property type="evidence" value="ECO:0000318"/>
    <property type="project" value="GO_Central"/>
</dbReference>
<evidence type="ECO:0000313" key="4">
    <source>
        <dbReference type="RefSeq" id="XP_041427544.1"/>
    </source>
</evidence>
<dbReference type="SUPFAM" id="SSF82919">
    <property type="entry name" value="Zn-finger domain of Sec23/24"/>
    <property type="match status" value="1"/>
</dbReference>
<dbReference type="GO" id="GO:0030127">
    <property type="term" value="C:COPII vesicle coat"/>
    <property type="evidence" value="ECO:0000318"/>
    <property type="project" value="GO_Central"/>
</dbReference>
<dbReference type="InterPro" id="IPR036465">
    <property type="entry name" value="vWFA_dom_sf"/>
</dbReference>
<dbReference type="GO" id="GO:0000149">
    <property type="term" value="F:SNARE binding"/>
    <property type="evidence" value="ECO:0000318"/>
    <property type="project" value="GO_Central"/>
</dbReference>
<dbReference type="SUPFAM" id="SSF53300">
    <property type="entry name" value="vWA-like"/>
    <property type="match status" value="1"/>
</dbReference>
<protein>
    <submittedName>
        <fullName evidence="4">Circularly permutated Ras protein 1 isoform X1</fullName>
    </submittedName>
</protein>
<dbReference type="PANTHER" id="PTHR13803">
    <property type="entry name" value="SEC24-RELATED PROTEIN"/>
    <property type="match status" value="1"/>
</dbReference>
<keyword evidence="3" id="KW-1185">Reference proteome</keyword>
<dbReference type="InterPro" id="IPR002035">
    <property type="entry name" value="VWF_A"/>
</dbReference>
<evidence type="ECO:0000313" key="3">
    <source>
        <dbReference type="Proteomes" id="UP000186698"/>
    </source>
</evidence>
<sequence length="828" mass="91746">MEFGCRYIYVNDKNINRDNGIVHSHPHPLQIHPNAPMNENPSLVTSSYDNFIPIEWPPAYDNSTAASVAKKVPALKPQLSPKPERRTNVSPRPHSPLIADLIQRITLHKATTFQEAPSPNTPPNPHLDVQPSGPTGRKTPPPIPERRKKPSMVQHQGVLEPGYDNFNPKEESQADNQTTDVYYETPPDSAPDASSDYLQVLQSPPSELERSKTPPPVPERKKRHSLVPPASMYYEPPTGGASTAYLEILPATSSELERSKTPPPVPERKKRHSLVPPVSPKLEENKVEQIQANCNILLLNLGKLVDIPGTANSVKPSLCSNCSAALSKVNPVQENKTWCCVFCGCENTMPAGTHIENFTEDQICLSDPMPGQTPDDDSILIFCVDISGSMSVTSEIENDMSFNGNQALYITRMEALKSGLLQSLDYLYSQHPKKRVVLITFSDQVMIYGDGTSPPHILDDTELLDPDYLRSCGETQPMPHTLEETLTALKSRIGSLYEMGATALGPAALVSIAMAAQKPGSKVIICTDGRANTYLGNLDDIAEEHAYQSSRLFYSNLAGLALRHSVVVSVLTIEGTDCRLPELGQLADKTGGKVNIVHPLNLAQEFQSILEEEINATDVNVRVYLPSYMYFVYEGHSAPILERTIGSTTPDTVLSMEFDIHSSKIQDALRHSQLPVQVQLTFCLPDGRRSHRILTHRRPVTNDSLAALEALNMSVLQIHSAQISAHLAIEGRVDEATKVALALKDLIAQIMKHEKYEASNDVYEEWENTMSPIYEDLKIYGNSIKRQREQGNEHVPAVKGFTDEMANMMFHLKQAKNKVIKKLKLQPQ</sequence>
<feature type="region of interest" description="Disordered" evidence="1">
    <location>
        <begin position="72"/>
        <end position="95"/>
    </location>
</feature>
<feature type="region of interest" description="Disordered" evidence="1">
    <location>
        <begin position="253"/>
        <end position="274"/>
    </location>
</feature>